<feature type="compositionally biased region" description="Basic residues" evidence="2">
    <location>
        <begin position="1"/>
        <end position="13"/>
    </location>
</feature>
<organism evidence="4 5">
    <name type="scientific">Ramlibacter aquaticus</name>
    <dbReference type="NCBI Taxonomy" id="2780094"/>
    <lineage>
        <taxon>Bacteria</taxon>
        <taxon>Pseudomonadati</taxon>
        <taxon>Pseudomonadota</taxon>
        <taxon>Betaproteobacteria</taxon>
        <taxon>Burkholderiales</taxon>
        <taxon>Comamonadaceae</taxon>
        <taxon>Ramlibacter</taxon>
    </lineage>
</organism>
<gene>
    <name evidence="4" type="ORF">IM725_13625</name>
</gene>
<feature type="region of interest" description="Disordered" evidence="2">
    <location>
        <begin position="1"/>
        <end position="47"/>
    </location>
</feature>
<evidence type="ECO:0000313" key="4">
    <source>
        <dbReference type="EMBL" id="MBE7941614.1"/>
    </source>
</evidence>
<evidence type="ECO:0000256" key="2">
    <source>
        <dbReference type="SAM" id="MobiDB-lite"/>
    </source>
</evidence>
<comment type="similarity">
    <text evidence="1">Belongs to the peptidase M14 family.</text>
</comment>
<dbReference type="GO" id="GO:0004180">
    <property type="term" value="F:carboxypeptidase activity"/>
    <property type="evidence" value="ECO:0007669"/>
    <property type="project" value="UniProtKB-KW"/>
</dbReference>
<reference evidence="4 5" key="1">
    <citation type="submission" date="2020-10" db="EMBL/GenBank/DDBJ databases">
        <title>Draft genome of Ramlibacter aquaticus LMG 30558.</title>
        <authorList>
            <person name="Props R."/>
        </authorList>
    </citation>
    <scope>NUCLEOTIDE SEQUENCE [LARGE SCALE GENOMIC DNA]</scope>
    <source>
        <strain evidence="4 5">LMG 30558</strain>
    </source>
</reference>
<evidence type="ECO:0000256" key="1">
    <source>
        <dbReference type="PROSITE-ProRule" id="PRU01379"/>
    </source>
</evidence>
<feature type="domain" description="Peptidase M14" evidence="3">
    <location>
        <begin position="79"/>
        <end position="416"/>
    </location>
</feature>
<dbReference type="SUPFAM" id="SSF53187">
    <property type="entry name" value="Zn-dependent exopeptidases"/>
    <property type="match status" value="1"/>
</dbReference>
<keyword evidence="4" id="KW-0645">Protease</keyword>
<dbReference type="PROSITE" id="PS52035">
    <property type="entry name" value="PEPTIDASE_M14"/>
    <property type="match status" value="1"/>
</dbReference>
<dbReference type="InterPro" id="IPR000834">
    <property type="entry name" value="Peptidase_M14"/>
</dbReference>
<accession>A0ABR9SI88</accession>
<dbReference type="Pfam" id="PF00246">
    <property type="entry name" value="Peptidase_M14"/>
    <property type="match status" value="1"/>
</dbReference>
<proteinExistence type="inferred from homology"/>
<dbReference type="Gene3D" id="3.40.630.10">
    <property type="entry name" value="Zn peptidases"/>
    <property type="match status" value="1"/>
</dbReference>
<comment type="caution">
    <text evidence="1">Lacks conserved residue(s) required for the propagation of feature annotation.</text>
</comment>
<dbReference type="EMBL" id="JADDOJ010000057">
    <property type="protein sequence ID" value="MBE7941614.1"/>
    <property type="molecule type" value="Genomic_DNA"/>
</dbReference>
<protein>
    <submittedName>
        <fullName evidence="4">Zinc carboxypeptidase</fullName>
    </submittedName>
</protein>
<comment type="caution">
    <text evidence="4">The sequence shown here is derived from an EMBL/GenBank/DDBJ whole genome shotgun (WGS) entry which is preliminary data.</text>
</comment>
<dbReference type="Proteomes" id="UP000715965">
    <property type="component" value="Unassembled WGS sequence"/>
</dbReference>
<keyword evidence="5" id="KW-1185">Reference proteome</keyword>
<sequence>MAFRCRRRDRRQVRAAFQRPADAHADTGLTHRPRSIPAHETHAARNTGAARRLGGRAAGTADAAAIAPGPVDDALRPGAPTTPPELALLDALVSAARPYAQVTTFTGAGPREGSEGLPVHAIALGNPAPHLPGLGIFGGVHGLERIGTRVVLAFLQGLVSRLPWDETLRLQLQRMRLVFMPLVNPGGLVLGTRANPRGVDLMRNAPLDASEPVPFLVGGQRLGPGLPWYRGRAGEPLQPESQALCDTVERELSGRPVSLALDCHSGFGQRDRLWFPFAGRRAPFTHAAQLHALNEIFERSHAHHPYVVEPQSRHYLAHGDLWDHLALRAPPGHVFLPFTLEMGSWLWVKKNPRQLFSRHGIFNPVISHRETRVLRRHLPLLDFLMRATVAAAEWLPRDPLELERHRRAAHARWYAA</sequence>
<evidence type="ECO:0000259" key="3">
    <source>
        <dbReference type="PROSITE" id="PS52035"/>
    </source>
</evidence>
<keyword evidence="4" id="KW-0121">Carboxypeptidase</keyword>
<keyword evidence="4" id="KW-0378">Hydrolase</keyword>
<name>A0ABR9SI88_9BURK</name>
<evidence type="ECO:0000313" key="5">
    <source>
        <dbReference type="Proteomes" id="UP000715965"/>
    </source>
</evidence>